<feature type="transmembrane region" description="Helical" evidence="1">
    <location>
        <begin position="32"/>
        <end position="50"/>
    </location>
</feature>
<dbReference type="EMBL" id="CACRUI010000042">
    <property type="protein sequence ID" value="VYU27497.1"/>
    <property type="molecule type" value="Genomic_DNA"/>
</dbReference>
<keyword evidence="1" id="KW-0472">Membrane</keyword>
<keyword evidence="1" id="KW-0812">Transmembrane</keyword>
<protein>
    <submittedName>
        <fullName evidence="2">Bacterial inner membrane protein</fullName>
    </submittedName>
</protein>
<sequence length="90" mass="10069">MIANFLLGGYTGAISISVSIIHNTLMIKHWDSIYTTVILVIIQVSAGTYFNNLGLIGFLPLISSVSYTIITFMTSKVQWLRWVTVENMLL</sequence>
<dbReference type="InterPro" id="IPR019629">
    <property type="entry name" value="Uncharacterised_HI1736/YgjV"/>
</dbReference>
<evidence type="ECO:0000256" key="1">
    <source>
        <dbReference type="SAM" id="Phobius"/>
    </source>
</evidence>
<name>A0A3S4IAL1_9STRE</name>
<keyword evidence="1" id="KW-1133">Transmembrane helix</keyword>
<accession>A0A6N3DP33</accession>
<dbReference type="Pfam" id="PF10688">
    <property type="entry name" value="Imp-YgjV"/>
    <property type="match status" value="1"/>
</dbReference>
<proteinExistence type="predicted"/>
<accession>A0A3S4IAL1</accession>
<organism evidence="2">
    <name type="scientific">Streptococcus lutetiensis</name>
    <dbReference type="NCBI Taxonomy" id="150055"/>
    <lineage>
        <taxon>Bacteria</taxon>
        <taxon>Bacillati</taxon>
        <taxon>Bacillota</taxon>
        <taxon>Bacilli</taxon>
        <taxon>Lactobacillales</taxon>
        <taxon>Streptococcaceae</taxon>
        <taxon>Streptococcus</taxon>
    </lineage>
</organism>
<evidence type="ECO:0000313" key="2">
    <source>
        <dbReference type="EMBL" id="VYU27497.1"/>
    </source>
</evidence>
<feature type="transmembrane region" description="Helical" evidence="1">
    <location>
        <begin position="56"/>
        <end position="74"/>
    </location>
</feature>
<dbReference type="AlphaFoldDB" id="A0A3S4IAL1"/>
<gene>
    <name evidence="2" type="ORF">SLLFYP71_01936</name>
</gene>
<feature type="transmembrane region" description="Helical" evidence="1">
    <location>
        <begin position="6"/>
        <end position="25"/>
    </location>
</feature>
<reference evidence="2" key="1">
    <citation type="submission" date="2019-11" db="EMBL/GenBank/DDBJ databases">
        <authorList>
            <person name="Feng L."/>
        </authorList>
    </citation>
    <scope>NUCLEOTIDE SEQUENCE</scope>
    <source>
        <strain evidence="2">SLutetiensisLFYP71</strain>
    </source>
</reference>